<dbReference type="InterPro" id="IPR017517">
    <property type="entry name" value="Maleyloyr_isom"/>
</dbReference>
<name>A0ABN2SNW1_9PSEU</name>
<keyword evidence="3" id="KW-1185">Reference proteome</keyword>
<dbReference type="Gene3D" id="1.20.120.450">
    <property type="entry name" value="dinb family like domain"/>
    <property type="match status" value="1"/>
</dbReference>
<evidence type="ECO:0000313" key="2">
    <source>
        <dbReference type="EMBL" id="GAA1989967.1"/>
    </source>
</evidence>
<dbReference type="Pfam" id="PF11716">
    <property type="entry name" value="MDMPI_N"/>
    <property type="match status" value="1"/>
</dbReference>
<reference evidence="2 3" key="1">
    <citation type="journal article" date="2019" name="Int. J. Syst. Evol. Microbiol.">
        <title>The Global Catalogue of Microorganisms (GCM) 10K type strain sequencing project: providing services to taxonomists for standard genome sequencing and annotation.</title>
        <authorList>
            <consortium name="The Broad Institute Genomics Platform"/>
            <consortium name="The Broad Institute Genome Sequencing Center for Infectious Disease"/>
            <person name="Wu L."/>
            <person name="Ma J."/>
        </authorList>
    </citation>
    <scope>NUCLEOTIDE SEQUENCE [LARGE SCALE GENOMIC DNA]</scope>
    <source>
        <strain evidence="2 3">JCM 14545</strain>
    </source>
</reference>
<organism evidence="2 3">
    <name type="scientific">Amycolatopsis minnesotensis</name>
    <dbReference type="NCBI Taxonomy" id="337894"/>
    <lineage>
        <taxon>Bacteria</taxon>
        <taxon>Bacillati</taxon>
        <taxon>Actinomycetota</taxon>
        <taxon>Actinomycetes</taxon>
        <taxon>Pseudonocardiales</taxon>
        <taxon>Pseudonocardiaceae</taxon>
        <taxon>Amycolatopsis</taxon>
    </lineage>
</organism>
<sequence length="180" mass="19105">MIDLKPACHRMADLLAGVTDDQLTGPTPCAEYTVADLVTHVDGVAQGFASLARRTGGEQAELTFADGWPDGTAEHVRALGEAWDDTAAWEGSTAVAADLALPNELWGRISLTEMVVHGWDLARATGQPFALPEETLLACLDHVTEFVPKAPVPELWGTPAQVADDAPLIDRIVAVTGRTP</sequence>
<dbReference type="NCBIfam" id="TIGR03086">
    <property type="entry name" value="TIGR03086 family metal-binding protein"/>
    <property type="match status" value="1"/>
</dbReference>
<comment type="caution">
    <text evidence="2">The sequence shown here is derived from an EMBL/GenBank/DDBJ whole genome shotgun (WGS) entry which is preliminary data.</text>
</comment>
<dbReference type="SUPFAM" id="SSF109854">
    <property type="entry name" value="DinB/YfiT-like putative metalloenzymes"/>
    <property type="match status" value="1"/>
</dbReference>
<feature type="domain" description="Mycothiol-dependent maleylpyruvate isomerase metal-binding" evidence="1">
    <location>
        <begin position="5"/>
        <end position="122"/>
    </location>
</feature>
<dbReference type="InterPro" id="IPR034660">
    <property type="entry name" value="DinB/YfiT-like"/>
</dbReference>
<dbReference type="NCBIfam" id="TIGR03083">
    <property type="entry name" value="maleylpyruvate isomerase family mycothiol-dependent enzyme"/>
    <property type="match status" value="1"/>
</dbReference>
<proteinExistence type="predicted"/>
<dbReference type="RefSeq" id="WP_344430901.1">
    <property type="nucleotide sequence ID" value="NZ_BAAANN010000053.1"/>
</dbReference>
<dbReference type="EMBL" id="BAAANN010000053">
    <property type="protein sequence ID" value="GAA1989967.1"/>
    <property type="molecule type" value="Genomic_DNA"/>
</dbReference>
<evidence type="ECO:0000259" key="1">
    <source>
        <dbReference type="Pfam" id="PF11716"/>
    </source>
</evidence>
<dbReference type="Proteomes" id="UP001501116">
    <property type="component" value="Unassembled WGS sequence"/>
</dbReference>
<dbReference type="InterPro" id="IPR024344">
    <property type="entry name" value="MDMPI_metal-binding"/>
</dbReference>
<protein>
    <submittedName>
        <fullName evidence="2">TIGR03086 family metal-binding protein</fullName>
    </submittedName>
</protein>
<gene>
    <name evidence="2" type="ORF">GCM10009754_80320</name>
</gene>
<dbReference type="InterPro" id="IPR017520">
    <property type="entry name" value="CHP03086"/>
</dbReference>
<evidence type="ECO:0000313" key="3">
    <source>
        <dbReference type="Proteomes" id="UP001501116"/>
    </source>
</evidence>
<accession>A0ABN2SNW1</accession>